<sequence length="50" mass="5818">MLIHQMANARDEEGNLIHPDNIWSVEERKLKSQGMSSEELIARLEGRLRD</sequence>
<evidence type="ECO:0000313" key="1">
    <source>
        <dbReference type="EMBL" id="DAF54044.1"/>
    </source>
</evidence>
<name>A0A8S5SSN1_9CAUD</name>
<accession>A0A8S5SSN1</accession>
<reference evidence="1" key="1">
    <citation type="journal article" date="2021" name="Proc. Natl. Acad. Sci. U.S.A.">
        <title>A Catalog of Tens of Thousands of Viruses from Human Metagenomes Reveals Hidden Associations with Chronic Diseases.</title>
        <authorList>
            <person name="Tisza M.J."/>
            <person name="Buck C.B."/>
        </authorList>
    </citation>
    <scope>NUCLEOTIDE SEQUENCE</scope>
    <source>
        <strain evidence="1">CtfyA6</strain>
    </source>
</reference>
<organism evidence="1">
    <name type="scientific">Myoviridae sp. ctfyA6</name>
    <dbReference type="NCBI Taxonomy" id="2827698"/>
    <lineage>
        <taxon>Viruses</taxon>
        <taxon>Duplodnaviria</taxon>
        <taxon>Heunggongvirae</taxon>
        <taxon>Uroviricota</taxon>
        <taxon>Caudoviricetes</taxon>
    </lineage>
</organism>
<dbReference type="EMBL" id="BK032670">
    <property type="protein sequence ID" value="DAF54044.1"/>
    <property type="molecule type" value="Genomic_DNA"/>
</dbReference>
<protein>
    <submittedName>
        <fullName evidence="1">Uncharacterized protein</fullName>
    </submittedName>
</protein>
<proteinExistence type="predicted"/>